<evidence type="ECO:0000256" key="10">
    <source>
        <dbReference type="PIRSR" id="PIRSR605002-1"/>
    </source>
</evidence>
<keyword evidence="15" id="KW-1185">Reference proteome</keyword>
<dbReference type="SFLD" id="SFLDF00445">
    <property type="entry name" value="alpha-phosphomannomutase"/>
    <property type="match status" value="1"/>
</dbReference>
<dbReference type="OrthoDB" id="10264771at2759"/>
<dbReference type="UniPathway" id="UPA00126">
    <property type="reaction ID" value="UER00424"/>
</dbReference>
<evidence type="ECO:0000256" key="7">
    <source>
        <dbReference type="ARBA" id="ARBA00022723"/>
    </source>
</evidence>
<feature type="active site" description="Proton donor/acceptor" evidence="10">
    <location>
        <position position="29"/>
    </location>
</feature>
<evidence type="ECO:0000256" key="4">
    <source>
        <dbReference type="ARBA" id="ARBA00011738"/>
    </source>
</evidence>
<feature type="binding site" evidence="11">
    <location>
        <position position="36"/>
    </location>
    <ligand>
        <name>alpha-D-mannose 1-phosphate</name>
        <dbReference type="ChEBI" id="CHEBI:58409"/>
    </ligand>
</feature>
<dbReference type="CDD" id="cd02585">
    <property type="entry name" value="HAD_PMM"/>
    <property type="match status" value="1"/>
</dbReference>
<feature type="binding site" evidence="11">
    <location>
        <position position="142"/>
    </location>
    <ligand>
        <name>alpha-D-mannose 1-phosphate</name>
        <dbReference type="ChEBI" id="CHEBI:58409"/>
    </ligand>
</feature>
<dbReference type="AlphaFoldDB" id="A0A6A6WB71"/>
<dbReference type="RefSeq" id="XP_033601661.1">
    <property type="nucleotide sequence ID" value="XM_033742730.1"/>
</dbReference>
<feature type="binding site" evidence="12">
    <location>
        <position position="27"/>
    </location>
    <ligand>
        <name>Mg(2+)</name>
        <dbReference type="ChEBI" id="CHEBI:18420"/>
        <label>1</label>
    </ligand>
</feature>
<evidence type="ECO:0000256" key="1">
    <source>
        <dbReference type="ARBA" id="ARBA00004496"/>
    </source>
</evidence>
<evidence type="ECO:0000256" key="9">
    <source>
        <dbReference type="ARBA" id="ARBA00023235"/>
    </source>
</evidence>
<evidence type="ECO:0000313" key="14">
    <source>
        <dbReference type="EMBL" id="KAF2759210.1"/>
    </source>
</evidence>
<dbReference type="GO" id="GO:0006487">
    <property type="term" value="P:protein N-linked glycosylation"/>
    <property type="evidence" value="ECO:0007669"/>
    <property type="project" value="TreeGrafter"/>
</dbReference>
<feature type="binding site" evidence="12">
    <location>
        <position position="228"/>
    </location>
    <ligand>
        <name>Mg(2+)</name>
        <dbReference type="ChEBI" id="CHEBI:18420"/>
        <label>1</label>
    </ligand>
</feature>
<dbReference type="SFLD" id="SFLDG01140">
    <property type="entry name" value="C2.B:_Phosphomannomutase_and_P"/>
    <property type="match status" value="1"/>
</dbReference>
<evidence type="ECO:0000256" key="13">
    <source>
        <dbReference type="RuleBase" id="RU361118"/>
    </source>
</evidence>
<evidence type="ECO:0000256" key="11">
    <source>
        <dbReference type="PIRSR" id="PIRSR605002-2"/>
    </source>
</evidence>
<dbReference type="GO" id="GO:0004615">
    <property type="term" value="F:phosphomannomutase activity"/>
    <property type="evidence" value="ECO:0007669"/>
    <property type="project" value="UniProtKB-EC"/>
</dbReference>
<dbReference type="GO" id="GO:0046872">
    <property type="term" value="F:metal ion binding"/>
    <property type="evidence" value="ECO:0007669"/>
    <property type="project" value="UniProtKB-KW"/>
</dbReference>
<dbReference type="EMBL" id="ML996570">
    <property type="protein sequence ID" value="KAF2759210.1"/>
    <property type="molecule type" value="Genomic_DNA"/>
</dbReference>
<proteinExistence type="inferred from homology"/>
<dbReference type="PANTHER" id="PTHR10466">
    <property type="entry name" value="PHOSPHOMANNOMUTASE"/>
    <property type="match status" value="1"/>
</dbReference>
<feature type="binding site" evidence="11">
    <location>
        <position position="200"/>
    </location>
    <ligand>
        <name>alpha-D-mannose 1-phosphate</name>
        <dbReference type="ChEBI" id="CHEBI:58409"/>
    </ligand>
</feature>
<dbReference type="FunFam" id="3.30.1240.20:FF:000001">
    <property type="entry name" value="Phosphomannomutase"/>
    <property type="match status" value="1"/>
</dbReference>
<gene>
    <name evidence="14" type="ORF">EJ05DRAFT_463832</name>
</gene>
<dbReference type="InterPro" id="IPR006379">
    <property type="entry name" value="HAD-SF_hydro_IIB"/>
</dbReference>
<dbReference type="Gene3D" id="3.30.1240.20">
    <property type="match status" value="1"/>
</dbReference>
<protein>
    <recommendedName>
        <fullName evidence="5 13">Phosphomannomutase</fullName>
        <ecNumber evidence="5 13">5.4.2.8</ecNumber>
    </recommendedName>
</protein>
<feature type="binding site" evidence="11">
    <location>
        <position position="198"/>
    </location>
    <ligand>
        <name>alpha-D-mannose 1-phosphate</name>
        <dbReference type="ChEBI" id="CHEBI:58409"/>
    </ligand>
</feature>
<evidence type="ECO:0000256" key="6">
    <source>
        <dbReference type="ARBA" id="ARBA00022490"/>
    </source>
</evidence>
<comment type="cofactor">
    <cofactor evidence="12">
        <name>Mg(2+)</name>
        <dbReference type="ChEBI" id="CHEBI:18420"/>
    </cofactor>
</comment>
<dbReference type="PANTHER" id="PTHR10466:SF0">
    <property type="entry name" value="PHOSPHOMANNOMUTASE"/>
    <property type="match status" value="1"/>
</dbReference>
<organism evidence="14 15">
    <name type="scientific">Pseudovirgaria hyperparasitica</name>
    <dbReference type="NCBI Taxonomy" id="470096"/>
    <lineage>
        <taxon>Eukaryota</taxon>
        <taxon>Fungi</taxon>
        <taxon>Dikarya</taxon>
        <taxon>Ascomycota</taxon>
        <taxon>Pezizomycotina</taxon>
        <taxon>Dothideomycetes</taxon>
        <taxon>Dothideomycetes incertae sedis</taxon>
        <taxon>Acrospermales</taxon>
        <taxon>Acrospermaceae</taxon>
        <taxon>Pseudovirgaria</taxon>
    </lineage>
</organism>
<evidence type="ECO:0000256" key="2">
    <source>
        <dbReference type="ARBA" id="ARBA00004699"/>
    </source>
</evidence>
<sequence length="274" mass="30837">MAQTPTAASSYPPEDEREIKNTIVLFDVDQTLTIPRGKATPPILALLSALRKKVPIGYIGGSNLPKQQDQLGDAAGTDVRNLFDYCFAENGLVAFHGPTSLGDASFIQSIGDAQYKLLVNWVLRYIADLDIPVKRGTFVEFRRGMINVSPIGRNASQEERVAFEQYDKVARVRQTMVDRMRAEFAHLGLTFSIGGQISFDVFPAGWDKTYVLRYLPEERWATVHFFGDKYVEGGNDYEMIVHPRVTPHRVDSPEHTMRDVIATFFPEGYVEEKA</sequence>
<evidence type="ECO:0000256" key="5">
    <source>
        <dbReference type="ARBA" id="ARBA00012730"/>
    </source>
</evidence>
<evidence type="ECO:0000256" key="8">
    <source>
        <dbReference type="ARBA" id="ARBA00022842"/>
    </source>
</evidence>
<evidence type="ECO:0000256" key="12">
    <source>
        <dbReference type="PIRSR" id="PIRSR605002-3"/>
    </source>
</evidence>
<dbReference type="SFLD" id="SFLDG01143">
    <property type="entry name" value="C2.B.3:_Phosphomannomutase_Lik"/>
    <property type="match status" value="1"/>
</dbReference>
<keyword evidence="9 13" id="KW-0413">Isomerase</keyword>
<dbReference type="InterPro" id="IPR005002">
    <property type="entry name" value="PMM"/>
</dbReference>
<dbReference type="GeneID" id="54483784"/>
<comment type="similarity">
    <text evidence="3 13">Belongs to the eukaryotic PMM family.</text>
</comment>
<dbReference type="NCBIfam" id="TIGR01484">
    <property type="entry name" value="HAD-SF-IIB"/>
    <property type="match status" value="1"/>
</dbReference>
<comment type="catalytic activity">
    <reaction evidence="13">
        <text>alpha-D-mannose 1-phosphate = D-mannose 6-phosphate</text>
        <dbReference type="Rhea" id="RHEA:11140"/>
        <dbReference type="ChEBI" id="CHEBI:58409"/>
        <dbReference type="ChEBI" id="CHEBI:58735"/>
        <dbReference type="EC" id="5.4.2.8"/>
    </reaction>
</comment>
<dbReference type="Proteomes" id="UP000799437">
    <property type="component" value="Unassembled WGS sequence"/>
</dbReference>
<feature type="binding site" evidence="11">
    <location>
        <position position="160"/>
    </location>
    <ligand>
        <name>alpha-D-mannose 1-phosphate</name>
        <dbReference type="ChEBI" id="CHEBI:58409"/>
    </ligand>
</feature>
<feature type="binding site" evidence="11">
    <location>
        <position position="153"/>
    </location>
    <ligand>
        <name>alpha-D-mannose 1-phosphate</name>
        <dbReference type="ChEBI" id="CHEBI:58409"/>
    </ligand>
</feature>
<dbReference type="InterPro" id="IPR036412">
    <property type="entry name" value="HAD-like_sf"/>
</dbReference>
<evidence type="ECO:0000256" key="3">
    <source>
        <dbReference type="ARBA" id="ARBA00009736"/>
    </source>
</evidence>
<comment type="function">
    <text evidence="13">Involved in the synthesis of the GDP-mannose and dolichol-phosphate-mannose required for a number of critical mannosyl transfer reactions.</text>
</comment>
<dbReference type="SUPFAM" id="SSF56784">
    <property type="entry name" value="HAD-like"/>
    <property type="match status" value="1"/>
</dbReference>
<dbReference type="InterPro" id="IPR023214">
    <property type="entry name" value="HAD_sf"/>
</dbReference>
<keyword evidence="8 12" id="KW-0460">Magnesium</keyword>
<reference evidence="14" key="1">
    <citation type="journal article" date="2020" name="Stud. Mycol.">
        <title>101 Dothideomycetes genomes: a test case for predicting lifestyles and emergence of pathogens.</title>
        <authorList>
            <person name="Haridas S."/>
            <person name="Albert R."/>
            <person name="Binder M."/>
            <person name="Bloem J."/>
            <person name="Labutti K."/>
            <person name="Salamov A."/>
            <person name="Andreopoulos B."/>
            <person name="Baker S."/>
            <person name="Barry K."/>
            <person name="Bills G."/>
            <person name="Bluhm B."/>
            <person name="Cannon C."/>
            <person name="Castanera R."/>
            <person name="Culley D."/>
            <person name="Daum C."/>
            <person name="Ezra D."/>
            <person name="Gonzalez J."/>
            <person name="Henrissat B."/>
            <person name="Kuo A."/>
            <person name="Liang C."/>
            <person name="Lipzen A."/>
            <person name="Lutzoni F."/>
            <person name="Magnuson J."/>
            <person name="Mondo S."/>
            <person name="Nolan M."/>
            <person name="Ohm R."/>
            <person name="Pangilinan J."/>
            <person name="Park H.-J."/>
            <person name="Ramirez L."/>
            <person name="Alfaro M."/>
            <person name="Sun H."/>
            <person name="Tritt A."/>
            <person name="Yoshinaga Y."/>
            <person name="Zwiers L.-H."/>
            <person name="Turgeon B."/>
            <person name="Goodwin S."/>
            <person name="Spatafora J."/>
            <person name="Crous P."/>
            <person name="Grigoriev I."/>
        </authorList>
    </citation>
    <scope>NUCLEOTIDE SEQUENCE</scope>
    <source>
        <strain evidence="14">CBS 121739</strain>
    </source>
</reference>
<dbReference type="InterPro" id="IPR043169">
    <property type="entry name" value="PMM_cap"/>
</dbReference>
<dbReference type="EC" id="5.4.2.8" evidence="5 13"/>
<feature type="binding site" evidence="12">
    <location>
        <position position="29"/>
    </location>
    <ligand>
        <name>Mg(2+)</name>
        <dbReference type="ChEBI" id="CHEBI:18420"/>
        <label>1</label>
    </ligand>
</feature>
<dbReference type="GO" id="GO:0006013">
    <property type="term" value="P:mannose metabolic process"/>
    <property type="evidence" value="ECO:0007669"/>
    <property type="project" value="TreeGrafter"/>
</dbReference>
<comment type="pathway">
    <text evidence="2 13">Nucleotide-sugar biosynthesis; GDP-alpha-D-mannose biosynthesis; alpha-D-mannose 1-phosphate from D-fructose 6-phosphate: step 2/2.</text>
</comment>
<dbReference type="GO" id="GO:0009298">
    <property type="term" value="P:GDP-mannose biosynthetic process"/>
    <property type="evidence" value="ECO:0007669"/>
    <property type="project" value="UniProtKB-UniPathway"/>
</dbReference>
<dbReference type="GO" id="GO:0005829">
    <property type="term" value="C:cytosol"/>
    <property type="evidence" value="ECO:0007669"/>
    <property type="project" value="TreeGrafter"/>
</dbReference>
<accession>A0A6A6WB71</accession>
<comment type="subunit">
    <text evidence="4 13">Homodimer.</text>
</comment>
<feature type="active site" description="Nucleophile" evidence="10">
    <location>
        <position position="27"/>
    </location>
</feature>
<name>A0A6A6WB71_9PEZI</name>
<evidence type="ECO:0000313" key="15">
    <source>
        <dbReference type="Proteomes" id="UP000799437"/>
    </source>
</evidence>
<comment type="subcellular location">
    <subcellularLocation>
        <location evidence="1 13">Cytoplasm</location>
    </subcellularLocation>
</comment>
<dbReference type="Pfam" id="PF03332">
    <property type="entry name" value="PMM"/>
    <property type="match status" value="1"/>
</dbReference>
<dbReference type="Gene3D" id="3.40.50.1000">
    <property type="entry name" value="HAD superfamily/HAD-like"/>
    <property type="match status" value="1"/>
</dbReference>
<dbReference type="SFLD" id="SFLDS00003">
    <property type="entry name" value="Haloacid_Dehalogenase"/>
    <property type="match status" value="1"/>
</dbReference>
<keyword evidence="7 12" id="KW-0479">Metal-binding</keyword>
<keyword evidence="6 13" id="KW-0963">Cytoplasm</keyword>